<dbReference type="InterPro" id="IPR029062">
    <property type="entry name" value="Class_I_gatase-like"/>
</dbReference>
<dbReference type="Gene3D" id="3.40.50.880">
    <property type="match status" value="1"/>
</dbReference>
<proteinExistence type="predicted"/>
<evidence type="ECO:0000313" key="4">
    <source>
        <dbReference type="EMBL" id="PAD77614.1"/>
    </source>
</evidence>
<feature type="compositionally biased region" description="Low complexity" evidence="1">
    <location>
        <begin position="918"/>
        <end position="934"/>
    </location>
</feature>
<feature type="compositionally biased region" description="Basic and acidic residues" evidence="1">
    <location>
        <begin position="993"/>
        <end position="1004"/>
    </location>
</feature>
<dbReference type="InterPro" id="IPR010768">
    <property type="entry name" value="GATase1-like"/>
</dbReference>
<dbReference type="Gene3D" id="3.40.50.410">
    <property type="entry name" value="von Willebrand factor, type A domain"/>
    <property type="match status" value="2"/>
</dbReference>
<comment type="caution">
    <text evidence="4">The sequence shown here is derived from an EMBL/GenBank/DDBJ whole genome shotgun (WGS) entry which is preliminary data.</text>
</comment>
<dbReference type="PROSITE" id="PS50234">
    <property type="entry name" value="VWFA"/>
    <property type="match status" value="1"/>
</dbReference>
<dbReference type="InterPro" id="IPR002035">
    <property type="entry name" value="VWF_A"/>
</dbReference>
<dbReference type="CDD" id="cd00198">
    <property type="entry name" value="vWFA"/>
    <property type="match status" value="1"/>
</dbReference>
<feature type="region of interest" description="Disordered" evidence="1">
    <location>
        <begin position="885"/>
        <end position="1012"/>
    </location>
</feature>
<feature type="compositionally biased region" description="Basic and acidic residues" evidence="1">
    <location>
        <begin position="941"/>
        <end position="964"/>
    </location>
</feature>
<dbReference type="Pfam" id="PF00092">
    <property type="entry name" value="VWA"/>
    <property type="match status" value="1"/>
</dbReference>
<dbReference type="OrthoDB" id="9781333at2"/>
<feature type="transmembrane region" description="Helical" evidence="2">
    <location>
        <begin position="6"/>
        <end position="25"/>
    </location>
</feature>
<evidence type="ECO:0000256" key="2">
    <source>
        <dbReference type="SAM" id="Phobius"/>
    </source>
</evidence>
<feature type="compositionally biased region" description="Pro residues" evidence="1">
    <location>
        <begin position="896"/>
        <end position="905"/>
    </location>
</feature>
<dbReference type="PANTHER" id="PTHR37947">
    <property type="entry name" value="BLL2462 PROTEIN"/>
    <property type="match status" value="1"/>
</dbReference>
<dbReference type="PANTHER" id="PTHR37947:SF2">
    <property type="entry name" value="VON WILLEBRAND FACTOR TYPE A"/>
    <property type="match status" value="1"/>
</dbReference>
<accession>A0A268EX17</accession>
<dbReference type="SUPFAM" id="SSF53300">
    <property type="entry name" value="vWA-like"/>
    <property type="match status" value="2"/>
</dbReference>
<dbReference type="InterPro" id="IPR036465">
    <property type="entry name" value="vWFA_dom_sf"/>
</dbReference>
<evidence type="ECO:0000313" key="5">
    <source>
        <dbReference type="Proteomes" id="UP000215596"/>
    </source>
</evidence>
<feature type="transmembrane region" description="Helical" evidence="2">
    <location>
        <begin position="37"/>
        <end position="60"/>
    </location>
</feature>
<gene>
    <name evidence="4" type="ORF">CHH67_09115</name>
</gene>
<dbReference type="SMART" id="SM00327">
    <property type="entry name" value="VWA"/>
    <property type="match status" value="2"/>
</dbReference>
<dbReference type="SUPFAM" id="SSF52317">
    <property type="entry name" value="Class I glutamine amidotransferase-like"/>
    <property type="match status" value="1"/>
</dbReference>
<evidence type="ECO:0000256" key="1">
    <source>
        <dbReference type="SAM" id="MobiDB-lite"/>
    </source>
</evidence>
<protein>
    <recommendedName>
        <fullName evidence="3">VWFA domain-containing protein</fullName>
    </recommendedName>
</protein>
<dbReference type="AlphaFoldDB" id="A0A268EX17"/>
<dbReference type="Pfam" id="PF07090">
    <property type="entry name" value="GATase1_like"/>
    <property type="match status" value="1"/>
</dbReference>
<feature type="domain" description="VWFA" evidence="3">
    <location>
        <begin position="408"/>
        <end position="574"/>
    </location>
</feature>
<organism evidence="4 5">
    <name type="scientific">Paenibacillus campinasensis</name>
    <dbReference type="NCBI Taxonomy" id="66347"/>
    <lineage>
        <taxon>Bacteria</taxon>
        <taxon>Bacillati</taxon>
        <taxon>Bacillota</taxon>
        <taxon>Bacilli</taxon>
        <taxon>Bacillales</taxon>
        <taxon>Paenibacillaceae</taxon>
        <taxon>Paenibacillus</taxon>
    </lineage>
</organism>
<keyword evidence="2" id="KW-0472">Membrane</keyword>
<dbReference type="Proteomes" id="UP000215596">
    <property type="component" value="Unassembled WGS sequence"/>
</dbReference>
<sequence length="1012" mass="108436">MGVQFSQPWFLLLLIPAALFLYYAFRSDFRLSGFRKKLALTLRALVTLLLILMLSGLHGYTVLRDKQVVFLADRSDSMGDADRISTWISEAVQTKGERDQTAIVSVGLEGAVERLLTDHERPGAGMNARLESRFTGLESGLQLAGSLFEGSSDSRIVLISDGEENVGSMAAAGRLLKDRGIAVDVLPAPGQQIRDVAVEELRVPDRLYQAEAFYAEVLVQSTFKTSGELRIYEDNREIARQTVEVSPGENRFAVQGLAKTPGLHRYRAEVFMSGDESSANNAAYDFTRVEGSPKVLIVEGKPDTSSNITAALESALIGTEVIPPEMLPLEAAKYAAYDSIIFNNVSATKVSGPAMDMIEQAVRSFGVGFMMVGGENSYGMGGYFKTPIEKALPVSMELEGKREVPSLGLILVIDRSGSMDGNKIELAKESAMRTVELLRSKDTVGVVAFDDQPWWVVMPQTLENKEEVISSIQSIPSGGGTDIYPAVESALDEMLKLNTQRKHIILMTDGQSAFNSNYQGLADTMVEENITMSTVAVGMDADLNLLQFLAEAANGRYYFVEDETTLPAVFSQETVMMAQSYIVDRPFVPAVQQAGDWMGLFERGVPGLLGYVATTPKSSAQNVLVSPEPDPVLARWQYGSGRTVAWTSDLSGKWSSEWVNWSGFADTLTEIVKWTFPQFVSSPYEITTAVAGNEVTLQVNTTGDQPPEKLSAIIGDDEAGEQVVELIQEAPGRYTGQVRVSKPGAFLMSLQDHSDDEAVQAAPGTGFVVPYSPEYKISSGGGEEALTRLAELTGGRVLSWDEPAAVFDREASTRTQLHDWSYALLAAALLLWVADIAVRRLALPWGAIAAGAAALLRRRPAQAAEAGQRPGLERLAARKARAASFYGGGAGRGSAQPPPSSPPAGPRERGAGAGNAGGAVRSPAPGAAPAGGRKAPPEAAPQRRADAPLREPARAKPAGRDGARDASAPPPPPPPASGGGGEERRPGAPGPATEERASSMDRLLKAKKRGSR</sequence>
<evidence type="ECO:0000259" key="3">
    <source>
        <dbReference type="PROSITE" id="PS50234"/>
    </source>
</evidence>
<keyword evidence="2" id="KW-0812">Transmembrane</keyword>
<keyword evidence="2" id="KW-1133">Transmembrane helix</keyword>
<dbReference type="RefSeq" id="WP_095264859.1">
    <property type="nucleotide sequence ID" value="NZ_NPBY01000029.1"/>
</dbReference>
<reference evidence="4 5" key="1">
    <citation type="submission" date="2017-07" db="EMBL/GenBank/DDBJ databases">
        <title>Isolation and whole genome analysis of endospore-forming bacteria from heroin.</title>
        <authorList>
            <person name="Kalinowski J."/>
            <person name="Ahrens B."/>
            <person name="Al-Dilaimi A."/>
            <person name="Winkler A."/>
            <person name="Wibberg D."/>
            <person name="Schleenbecker U."/>
            <person name="Ruckert C."/>
            <person name="Wolfel R."/>
            <person name="Grass G."/>
        </authorList>
    </citation>
    <scope>NUCLEOTIDE SEQUENCE [LARGE SCALE GENOMIC DNA]</scope>
    <source>
        <strain evidence="4 5">7537-G1</strain>
    </source>
</reference>
<dbReference type="EMBL" id="NPBY01000029">
    <property type="protein sequence ID" value="PAD77614.1"/>
    <property type="molecule type" value="Genomic_DNA"/>
</dbReference>
<name>A0A268EX17_9BACL</name>